<gene>
    <name evidence="2" type="ORF">L484_002391</name>
</gene>
<dbReference type="Proteomes" id="UP000030645">
    <property type="component" value="Unassembled WGS sequence"/>
</dbReference>
<evidence type="ECO:0000259" key="1">
    <source>
        <dbReference type="PROSITE" id="PS50234"/>
    </source>
</evidence>
<dbReference type="InterPro" id="IPR051266">
    <property type="entry name" value="CLCR"/>
</dbReference>
<evidence type="ECO:0000313" key="3">
    <source>
        <dbReference type="Proteomes" id="UP000030645"/>
    </source>
</evidence>
<proteinExistence type="predicted"/>
<dbReference type="InterPro" id="IPR002035">
    <property type="entry name" value="VWF_A"/>
</dbReference>
<dbReference type="SMART" id="SM00327">
    <property type="entry name" value="VWA"/>
    <property type="match status" value="1"/>
</dbReference>
<dbReference type="InterPro" id="IPR036465">
    <property type="entry name" value="vWFA_dom_sf"/>
</dbReference>
<reference evidence="3" key="1">
    <citation type="submission" date="2013-01" db="EMBL/GenBank/DDBJ databases">
        <title>Draft Genome Sequence of a Mulberry Tree, Morus notabilis C.K. Schneid.</title>
        <authorList>
            <person name="He N."/>
            <person name="Zhao S."/>
        </authorList>
    </citation>
    <scope>NUCLEOTIDE SEQUENCE</scope>
</reference>
<feature type="domain" description="VWFA" evidence="1">
    <location>
        <begin position="29"/>
        <end position="225"/>
    </location>
</feature>
<dbReference type="PANTHER" id="PTHR10579:SF129">
    <property type="entry name" value="OS01G0640200 PROTEIN"/>
    <property type="match status" value="1"/>
</dbReference>
<dbReference type="eggNOG" id="ENOG502QZGI">
    <property type="taxonomic scope" value="Eukaryota"/>
</dbReference>
<dbReference type="Pfam" id="PF00092">
    <property type="entry name" value="VWA"/>
    <property type="match status" value="1"/>
</dbReference>
<dbReference type="PANTHER" id="PTHR10579">
    <property type="entry name" value="CALCIUM-ACTIVATED CHLORIDE CHANNEL REGULATOR"/>
    <property type="match status" value="1"/>
</dbReference>
<dbReference type="AlphaFoldDB" id="W9QZY9"/>
<evidence type="ECO:0000313" key="2">
    <source>
        <dbReference type="EMBL" id="EXB62067.1"/>
    </source>
</evidence>
<dbReference type="PROSITE" id="PS50234">
    <property type="entry name" value="VWFA"/>
    <property type="match status" value="1"/>
</dbReference>
<organism evidence="2 3">
    <name type="scientific">Morus notabilis</name>
    <dbReference type="NCBI Taxonomy" id="981085"/>
    <lineage>
        <taxon>Eukaryota</taxon>
        <taxon>Viridiplantae</taxon>
        <taxon>Streptophyta</taxon>
        <taxon>Embryophyta</taxon>
        <taxon>Tracheophyta</taxon>
        <taxon>Spermatophyta</taxon>
        <taxon>Magnoliopsida</taxon>
        <taxon>eudicotyledons</taxon>
        <taxon>Gunneridae</taxon>
        <taxon>Pentapetalae</taxon>
        <taxon>rosids</taxon>
        <taxon>fabids</taxon>
        <taxon>Rosales</taxon>
        <taxon>Moraceae</taxon>
        <taxon>Moreae</taxon>
        <taxon>Morus</taxon>
    </lineage>
</organism>
<name>W9QZY9_9ROSA</name>
<dbReference type="EMBL" id="KE344435">
    <property type="protein sequence ID" value="EXB62067.1"/>
    <property type="molecule type" value="Genomic_DNA"/>
</dbReference>
<protein>
    <recommendedName>
        <fullName evidence="1">VWFA domain-containing protein</fullName>
    </recommendedName>
</protein>
<keyword evidence="3" id="KW-1185">Reference proteome</keyword>
<dbReference type="Gene3D" id="3.40.50.410">
    <property type="entry name" value="von Willebrand factor, type A domain"/>
    <property type="match status" value="1"/>
</dbReference>
<sequence>MEAPLKETIFKVLLELTESEIIEARLGLDLVMVIDLSGSMHEGGNLDKLKIAAQFVIEKLSPVDRFSVVTFFDSSNMLFPLRQITEDSKAEIIEEIRLLKGKNTDKNIAEGLRMALKVLNDRRFTNRRVGAIMLFSDGAENRGKVAEVDVSMVPVYTFGFGVSHKQRVLEEIAMNSNGGTFSDLQNENNLLIAFSQCLAGLLTVVVQDLRVTIEQVDGESIIKKVLAGNYPIKTENSAVTIFYGDLYGKEVRKVLVELLLPNIVESGPRAVDVLQITCSYSNEFEVPPIFITVFRTGPKEIRLKKVIEQKDEEKR</sequence>
<accession>W9QZY9</accession>
<dbReference type="SUPFAM" id="SSF53300">
    <property type="entry name" value="vWA-like"/>
    <property type="match status" value="1"/>
</dbReference>